<feature type="domain" description="Tyr recombinase" evidence="5">
    <location>
        <begin position="5"/>
        <end position="197"/>
    </location>
</feature>
<dbReference type="KEGG" id="azz:DEW08_10140"/>
<keyword evidence="7" id="KW-1185">Reference proteome</keyword>
<evidence type="ECO:0000259" key="5">
    <source>
        <dbReference type="PROSITE" id="PS51898"/>
    </source>
</evidence>
<dbReference type="PROSITE" id="PS51898">
    <property type="entry name" value="TYR_RECOMBINASE"/>
    <property type="match status" value="1"/>
</dbReference>
<gene>
    <name evidence="6" type="ORF">DEW08_10140</name>
</gene>
<dbReference type="CDD" id="cd00397">
    <property type="entry name" value="DNA_BRE_C"/>
    <property type="match status" value="1"/>
</dbReference>
<dbReference type="InterPro" id="IPR050090">
    <property type="entry name" value="Tyrosine_recombinase_XerCD"/>
</dbReference>
<keyword evidence="4" id="KW-0233">DNA recombination</keyword>
<dbReference type="SUPFAM" id="SSF56349">
    <property type="entry name" value="DNA breaking-rejoining enzymes"/>
    <property type="match status" value="1"/>
</dbReference>
<evidence type="ECO:0000313" key="7">
    <source>
        <dbReference type="Proteomes" id="UP000245629"/>
    </source>
</evidence>
<dbReference type="InterPro" id="IPR011010">
    <property type="entry name" value="DNA_brk_join_enz"/>
</dbReference>
<dbReference type="EMBL" id="CP029353">
    <property type="protein sequence ID" value="AWK86552.1"/>
    <property type="molecule type" value="Genomic_DNA"/>
</dbReference>
<dbReference type="PANTHER" id="PTHR30349:SF41">
    <property type="entry name" value="INTEGRASE_RECOMBINASE PROTEIN MJ0367-RELATED"/>
    <property type="match status" value="1"/>
</dbReference>
<dbReference type="AlphaFoldDB" id="A0A2S2CPZ9"/>
<dbReference type="InterPro" id="IPR002104">
    <property type="entry name" value="Integrase_catalytic"/>
</dbReference>
<keyword evidence="2" id="KW-0229">DNA integration</keyword>
<accession>A0A2S2CPZ9</accession>
<proteinExistence type="inferred from homology"/>
<evidence type="ECO:0000256" key="1">
    <source>
        <dbReference type="ARBA" id="ARBA00008857"/>
    </source>
</evidence>
<dbReference type="Gene3D" id="1.10.443.10">
    <property type="entry name" value="Intergrase catalytic core"/>
    <property type="match status" value="1"/>
</dbReference>
<dbReference type="Pfam" id="PF00589">
    <property type="entry name" value="Phage_integrase"/>
    <property type="match status" value="1"/>
</dbReference>
<evidence type="ECO:0000256" key="2">
    <source>
        <dbReference type="ARBA" id="ARBA00022908"/>
    </source>
</evidence>
<dbReference type="InterPro" id="IPR013762">
    <property type="entry name" value="Integrase-like_cat_sf"/>
</dbReference>
<dbReference type="OrthoDB" id="67979at2"/>
<evidence type="ECO:0000313" key="6">
    <source>
        <dbReference type="EMBL" id="AWK86552.1"/>
    </source>
</evidence>
<comment type="similarity">
    <text evidence="1">Belongs to the 'phage' integrase family.</text>
</comment>
<evidence type="ECO:0000256" key="4">
    <source>
        <dbReference type="ARBA" id="ARBA00023172"/>
    </source>
</evidence>
<dbReference type="GO" id="GO:0015074">
    <property type="term" value="P:DNA integration"/>
    <property type="evidence" value="ECO:0007669"/>
    <property type="project" value="UniProtKB-KW"/>
</dbReference>
<dbReference type="PANTHER" id="PTHR30349">
    <property type="entry name" value="PHAGE INTEGRASE-RELATED"/>
    <property type="match status" value="1"/>
</dbReference>
<dbReference type="Proteomes" id="UP000245629">
    <property type="component" value="Chromosome 2"/>
</dbReference>
<reference evidence="7" key="1">
    <citation type="submission" date="2018-05" db="EMBL/GenBank/DDBJ databases">
        <title>Azospirillum thermophila sp. nov., a novel isolated from hot spring.</title>
        <authorList>
            <person name="Zhao Z."/>
        </authorList>
    </citation>
    <scope>NUCLEOTIDE SEQUENCE [LARGE SCALE GENOMIC DNA]</scope>
    <source>
        <strain evidence="7">CFH 70021</strain>
    </source>
</reference>
<keyword evidence="3" id="KW-0238">DNA-binding</keyword>
<evidence type="ECO:0000256" key="3">
    <source>
        <dbReference type="ARBA" id="ARBA00023125"/>
    </source>
</evidence>
<name>A0A2S2CPZ9_9PROT</name>
<dbReference type="GO" id="GO:0006310">
    <property type="term" value="P:DNA recombination"/>
    <property type="evidence" value="ECO:0007669"/>
    <property type="project" value="UniProtKB-KW"/>
</dbReference>
<sequence length="199" mass="21262">MALGKQAKTLSDKQIKAVLSHVEGTRYPARDRVMVLLSVKAGLRAKEIAGLTWGMVTDSNGTVGDAIALENKASKGKRGGRTIPLNTELRAALVDLHTIALRDGKAGTDKPVIHSERGPGMSAASVTVWFHRLYDALGMDGCSSHSGRRTFVTKAAKRVVEAGGSLRDVQELAGHSSLATTQRYIQGDSDAKRKLVDMV</sequence>
<organism evidence="6 7">
    <name type="scientific">Azospirillum thermophilum</name>
    <dbReference type="NCBI Taxonomy" id="2202148"/>
    <lineage>
        <taxon>Bacteria</taxon>
        <taxon>Pseudomonadati</taxon>
        <taxon>Pseudomonadota</taxon>
        <taxon>Alphaproteobacteria</taxon>
        <taxon>Rhodospirillales</taxon>
        <taxon>Azospirillaceae</taxon>
        <taxon>Azospirillum</taxon>
    </lineage>
</organism>
<protein>
    <submittedName>
        <fullName evidence="6">Site-specific integrase</fullName>
    </submittedName>
</protein>
<dbReference type="RefSeq" id="WP_109326783.1">
    <property type="nucleotide sequence ID" value="NZ_CP029353.1"/>
</dbReference>
<dbReference type="GO" id="GO:0003677">
    <property type="term" value="F:DNA binding"/>
    <property type="evidence" value="ECO:0007669"/>
    <property type="project" value="UniProtKB-KW"/>
</dbReference>